<gene>
    <name evidence="2" type="ORF">AAFH49_10905</name>
</gene>
<feature type="transmembrane region" description="Helical" evidence="1">
    <location>
        <begin position="56"/>
        <end position="80"/>
    </location>
</feature>
<protein>
    <submittedName>
        <fullName evidence="2">Uncharacterized protein</fullName>
    </submittedName>
</protein>
<feature type="transmembrane region" description="Helical" evidence="1">
    <location>
        <begin position="20"/>
        <end position="44"/>
    </location>
</feature>
<dbReference type="InterPro" id="IPR054261">
    <property type="entry name" value="DUF6992"/>
</dbReference>
<feature type="transmembrane region" description="Helical" evidence="1">
    <location>
        <begin position="100"/>
        <end position="119"/>
    </location>
</feature>
<dbReference type="Pfam" id="PF22503">
    <property type="entry name" value="DUF6992"/>
    <property type="match status" value="1"/>
</dbReference>
<dbReference type="RefSeq" id="WP_342298039.1">
    <property type="nucleotide sequence ID" value="NZ_JBCEVZ010000022.1"/>
</dbReference>
<comment type="caution">
    <text evidence="2">The sequence shown here is derived from an EMBL/GenBank/DDBJ whole genome shotgun (WGS) entry which is preliminary data.</text>
</comment>
<dbReference type="EMBL" id="JBCEVZ010000022">
    <property type="protein sequence ID" value="MEL5994717.1"/>
    <property type="molecule type" value="Genomic_DNA"/>
</dbReference>
<keyword evidence="1" id="KW-0472">Membrane</keyword>
<keyword evidence="3" id="KW-1185">Reference proteome</keyword>
<organism evidence="2 3">
    <name type="scientific">Hymenobacter segetis</name>
    <dbReference type="NCBI Taxonomy" id="2025509"/>
    <lineage>
        <taxon>Bacteria</taxon>
        <taxon>Pseudomonadati</taxon>
        <taxon>Bacteroidota</taxon>
        <taxon>Cytophagia</taxon>
        <taxon>Cytophagales</taxon>
        <taxon>Hymenobacteraceae</taxon>
        <taxon>Hymenobacter</taxon>
    </lineage>
</organism>
<name>A0ABU9LX69_9BACT</name>
<keyword evidence="1" id="KW-0812">Transmembrane</keyword>
<evidence type="ECO:0000256" key="1">
    <source>
        <dbReference type="SAM" id="Phobius"/>
    </source>
</evidence>
<dbReference type="Proteomes" id="UP001479606">
    <property type="component" value="Unassembled WGS sequence"/>
</dbReference>
<sequence>MPAAAPAVDIASLFMARELLLGRGLAVLAAWVLLNLVGSGYYLAHSDRRHESFYFHGMNVGWGLVNAGLAAWGILHLHFVAPAGLVPAELLQSQLFNENLFLLNAGLDVAYIMTGYYLRARALVPGQTRPVRLLGFGRSLWVQGGFLLVFDATMWSLVHWVGRDWFQLLG</sequence>
<evidence type="ECO:0000313" key="2">
    <source>
        <dbReference type="EMBL" id="MEL5994717.1"/>
    </source>
</evidence>
<evidence type="ECO:0000313" key="3">
    <source>
        <dbReference type="Proteomes" id="UP001479606"/>
    </source>
</evidence>
<reference evidence="2 3" key="1">
    <citation type="journal article" date="2018" name="Arch. Microbiol.">
        <title>Hymenobacter segetis sp. nov., isolated from soil.</title>
        <authorList>
            <person name="Ten L.N."/>
            <person name="Lim S.J."/>
            <person name="Kim B.O."/>
            <person name="Kang I.K."/>
            <person name="Jung H.Y."/>
        </authorList>
    </citation>
    <scope>NUCLEOTIDE SEQUENCE [LARGE SCALE GENOMIC DNA]</scope>
    <source>
        <strain evidence="2 3">S7-3-11</strain>
    </source>
</reference>
<feature type="transmembrane region" description="Helical" evidence="1">
    <location>
        <begin position="140"/>
        <end position="161"/>
    </location>
</feature>
<proteinExistence type="predicted"/>
<accession>A0ABU9LX69</accession>
<keyword evidence="1" id="KW-1133">Transmembrane helix</keyword>